<evidence type="ECO:0008006" key="3">
    <source>
        <dbReference type="Google" id="ProtNLM"/>
    </source>
</evidence>
<sequence length="100" mass="12165">MRNVCEYILIEKMKKKEFLYCNLCQEVFFNYKQRFIHFVSINHFAKEMENDSLYVTGLRHLIDSFTDLPKTFLESDEKTEHNDDHSECIQPHWLGRPFWG</sequence>
<proteinExistence type="predicted"/>
<keyword evidence="2" id="KW-1185">Reference proteome</keyword>
<protein>
    <recommendedName>
        <fullName evidence="3">C2H2-type domain-containing protein</fullName>
    </recommendedName>
</protein>
<dbReference type="Proteomes" id="UP001432027">
    <property type="component" value="Unassembled WGS sequence"/>
</dbReference>
<organism evidence="1 2">
    <name type="scientific">Pristionchus entomophagus</name>
    <dbReference type="NCBI Taxonomy" id="358040"/>
    <lineage>
        <taxon>Eukaryota</taxon>
        <taxon>Metazoa</taxon>
        <taxon>Ecdysozoa</taxon>
        <taxon>Nematoda</taxon>
        <taxon>Chromadorea</taxon>
        <taxon>Rhabditida</taxon>
        <taxon>Rhabditina</taxon>
        <taxon>Diplogasteromorpha</taxon>
        <taxon>Diplogasteroidea</taxon>
        <taxon>Neodiplogasteridae</taxon>
        <taxon>Pristionchus</taxon>
    </lineage>
</organism>
<reference evidence="1" key="1">
    <citation type="submission" date="2023-10" db="EMBL/GenBank/DDBJ databases">
        <title>Genome assembly of Pristionchus species.</title>
        <authorList>
            <person name="Yoshida K."/>
            <person name="Sommer R.J."/>
        </authorList>
    </citation>
    <scope>NUCLEOTIDE SEQUENCE</scope>
    <source>
        <strain evidence="1">RS0144</strain>
    </source>
</reference>
<evidence type="ECO:0000313" key="2">
    <source>
        <dbReference type="Proteomes" id="UP001432027"/>
    </source>
</evidence>
<dbReference type="EMBL" id="BTSX01000005">
    <property type="protein sequence ID" value="GMT01678.1"/>
    <property type="molecule type" value="Genomic_DNA"/>
</dbReference>
<feature type="non-terminal residue" evidence="1">
    <location>
        <position position="100"/>
    </location>
</feature>
<evidence type="ECO:0000313" key="1">
    <source>
        <dbReference type="EMBL" id="GMT01678.1"/>
    </source>
</evidence>
<accession>A0AAV5U5F3</accession>
<gene>
    <name evidence="1" type="ORF">PENTCL1PPCAC_23852</name>
</gene>
<name>A0AAV5U5F3_9BILA</name>
<comment type="caution">
    <text evidence="1">The sequence shown here is derived from an EMBL/GenBank/DDBJ whole genome shotgun (WGS) entry which is preliminary data.</text>
</comment>
<dbReference type="AlphaFoldDB" id="A0AAV5U5F3"/>